<comment type="caution">
    <text evidence="1">The sequence shown here is derived from an EMBL/GenBank/DDBJ whole genome shotgun (WGS) entry which is preliminary data.</text>
</comment>
<dbReference type="AlphaFoldDB" id="A0A4Y7WDV7"/>
<evidence type="ECO:0000313" key="2">
    <source>
        <dbReference type="Proteomes" id="UP000298210"/>
    </source>
</evidence>
<dbReference type="InterPro" id="IPR054496">
    <property type="entry name" value="E217_GP41"/>
</dbReference>
<evidence type="ECO:0000313" key="1">
    <source>
        <dbReference type="EMBL" id="TES45651.1"/>
    </source>
</evidence>
<reference evidence="1 2" key="1">
    <citation type="submission" date="2019-03" db="EMBL/GenBank/DDBJ databases">
        <authorList>
            <person name="Liu G."/>
        </authorList>
    </citation>
    <scope>NUCLEOTIDE SEQUENCE [LARGE SCALE GENOMIC DNA]</scope>
    <source>
        <strain evidence="1 2">DSM 19099</strain>
    </source>
</reference>
<protein>
    <submittedName>
        <fullName evidence="1">Uncharacterized protein</fullName>
    </submittedName>
</protein>
<dbReference type="Proteomes" id="UP000298210">
    <property type="component" value="Unassembled WGS sequence"/>
</dbReference>
<proteinExistence type="predicted"/>
<dbReference type="Pfam" id="PF22759">
    <property type="entry name" value="E217_GP41"/>
    <property type="match status" value="1"/>
</dbReference>
<accession>A0A4Y7WDV7</accession>
<dbReference type="EMBL" id="SNUX01000005">
    <property type="protein sequence ID" value="TES45651.1"/>
    <property type="molecule type" value="Genomic_DNA"/>
</dbReference>
<dbReference type="NCBIfam" id="NF047561">
    <property type="entry name" value="orf58_phage_fam"/>
    <property type="match status" value="1"/>
</dbReference>
<organism evidence="1 2">
    <name type="scientific">Shouchella lehensis</name>
    <dbReference type="NCBI Taxonomy" id="300825"/>
    <lineage>
        <taxon>Bacteria</taxon>
        <taxon>Bacillati</taxon>
        <taxon>Bacillota</taxon>
        <taxon>Bacilli</taxon>
        <taxon>Bacillales</taxon>
        <taxon>Bacillaceae</taxon>
        <taxon>Shouchella</taxon>
    </lineage>
</organism>
<sequence length="269" mass="30015">MKRVTQQLFDRVVRVTIESDTYKGTFSSEEFEIRFDTAFTDEPKPNESKIELLNLNKTTINRIKRKSKVTIQAGYKGDVGVLATGRVTAVSTIRDNVDNITTITMLDGEDYGEKSGDITFKANTDARTIINRLAGKMGLKIASMSLPRNKNYNKGYTVSGELEMALSEVVKDCGASIYYRRGRMVIRSIKSGDDERFTLEEATGLLGAPEPFEEEDAKGYKIQSLLQHRISTASIIELKSIGVKGKYRAKRGRHICSGSDFKTEVDVIS</sequence>
<gene>
    <name evidence="1" type="ORF">E2L03_19915</name>
</gene>
<name>A0A4Y7WDV7_9BACI</name>